<dbReference type="EMBL" id="BNAY01000007">
    <property type="protein sequence ID" value="GHH28613.1"/>
    <property type="molecule type" value="Genomic_DNA"/>
</dbReference>
<feature type="domain" description="GAF" evidence="3">
    <location>
        <begin position="5"/>
        <end position="170"/>
    </location>
</feature>
<evidence type="ECO:0000313" key="6">
    <source>
        <dbReference type="Proteomes" id="UP000635387"/>
    </source>
</evidence>
<evidence type="ECO:0000256" key="1">
    <source>
        <dbReference type="ARBA" id="ARBA00023015"/>
    </source>
</evidence>
<comment type="caution">
    <text evidence="5">The sequence shown here is derived from an EMBL/GenBank/DDBJ whole genome shotgun (WGS) entry which is preliminary data.</text>
</comment>
<keyword evidence="2" id="KW-0804">Transcription</keyword>
<proteinExistence type="predicted"/>
<sequence>MDGLRRDRLWQVVTERAGGSWPEAGWVGVVCSVAGECTEADGAAISLRAQGDRQELVAFTDDWSSHLEELQFTVGEGPAAEAYATGGPVLVSDLAFEEYRWPGFTDGAAEHGLRAVFAFPLQVGAILLGTLSLYRRVPEALGVDALGDALILADIATSALVSDASSVNGPIAPWARMEAEGHYDDVNIATGMLAAELGISLGEALLRLRAHAFSHRIPITEVARMVMNRQLRFDTSAD</sequence>
<dbReference type="SUPFAM" id="SSF55781">
    <property type="entry name" value="GAF domain-like"/>
    <property type="match status" value="1"/>
</dbReference>
<evidence type="ECO:0008006" key="7">
    <source>
        <dbReference type="Google" id="ProtNLM"/>
    </source>
</evidence>
<dbReference type="InterPro" id="IPR003018">
    <property type="entry name" value="GAF"/>
</dbReference>
<evidence type="ECO:0000256" key="2">
    <source>
        <dbReference type="ARBA" id="ARBA00023163"/>
    </source>
</evidence>
<evidence type="ECO:0000259" key="4">
    <source>
        <dbReference type="SMART" id="SM01012"/>
    </source>
</evidence>
<reference evidence="6" key="1">
    <citation type="journal article" date="2019" name="Int. J. Syst. Evol. Microbiol.">
        <title>The Global Catalogue of Microorganisms (GCM) 10K type strain sequencing project: providing services to taxonomists for standard genome sequencing and annotation.</title>
        <authorList>
            <consortium name="The Broad Institute Genomics Platform"/>
            <consortium name="The Broad Institute Genome Sequencing Center for Infectious Disease"/>
            <person name="Wu L."/>
            <person name="Ma J."/>
        </authorList>
    </citation>
    <scope>NUCLEOTIDE SEQUENCE [LARGE SCALE GENOMIC DNA]</scope>
    <source>
        <strain evidence="6">CGMCC 4.7683</strain>
    </source>
</reference>
<dbReference type="Pfam" id="PF13185">
    <property type="entry name" value="GAF_2"/>
    <property type="match status" value="1"/>
</dbReference>
<dbReference type="Gene3D" id="1.10.10.10">
    <property type="entry name" value="Winged helix-like DNA-binding domain superfamily/Winged helix DNA-binding domain"/>
    <property type="match status" value="1"/>
</dbReference>
<feature type="domain" description="ANTAR" evidence="4">
    <location>
        <begin position="152"/>
        <end position="227"/>
    </location>
</feature>
<organism evidence="5 6">
    <name type="scientific">Amycolatopsis oliviviridis</name>
    <dbReference type="NCBI Taxonomy" id="1471590"/>
    <lineage>
        <taxon>Bacteria</taxon>
        <taxon>Bacillati</taxon>
        <taxon>Actinomycetota</taxon>
        <taxon>Actinomycetes</taxon>
        <taxon>Pseudonocardiales</taxon>
        <taxon>Pseudonocardiaceae</taxon>
        <taxon>Amycolatopsis</taxon>
    </lineage>
</organism>
<dbReference type="InterPro" id="IPR029016">
    <property type="entry name" value="GAF-like_dom_sf"/>
</dbReference>
<dbReference type="Proteomes" id="UP000635387">
    <property type="component" value="Unassembled WGS sequence"/>
</dbReference>
<dbReference type="InterPro" id="IPR036388">
    <property type="entry name" value="WH-like_DNA-bd_sf"/>
</dbReference>
<protein>
    <recommendedName>
        <fullName evidence="7">ANTAR domain-containing protein</fullName>
    </recommendedName>
</protein>
<dbReference type="SMART" id="SM01012">
    <property type="entry name" value="ANTAR"/>
    <property type="match status" value="1"/>
</dbReference>
<accession>A0ABQ3LZG3</accession>
<keyword evidence="6" id="KW-1185">Reference proteome</keyword>
<dbReference type="SMART" id="SM00065">
    <property type="entry name" value="GAF"/>
    <property type="match status" value="1"/>
</dbReference>
<dbReference type="Gene3D" id="3.30.450.40">
    <property type="match status" value="1"/>
</dbReference>
<evidence type="ECO:0000313" key="5">
    <source>
        <dbReference type="EMBL" id="GHH28613.1"/>
    </source>
</evidence>
<evidence type="ECO:0000259" key="3">
    <source>
        <dbReference type="SMART" id="SM00065"/>
    </source>
</evidence>
<dbReference type="InterPro" id="IPR005561">
    <property type="entry name" value="ANTAR"/>
</dbReference>
<name>A0ABQ3LZG3_9PSEU</name>
<dbReference type="RefSeq" id="WP_229908002.1">
    <property type="nucleotide sequence ID" value="NZ_BNAY01000007.1"/>
</dbReference>
<keyword evidence="1" id="KW-0805">Transcription regulation</keyword>
<gene>
    <name evidence="5" type="ORF">GCM10017790_59730</name>
</gene>